<dbReference type="InterPro" id="IPR029448">
    <property type="entry name" value="FANCD2"/>
</dbReference>
<evidence type="ECO:0000256" key="1">
    <source>
        <dbReference type="ARBA" id="ARBA00004123"/>
    </source>
</evidence>
<dbReference type="GO" id="GO:0000793">
    <property type="term" value="C:condensed chromosome"/>
    <property type="evidence" value="ECO:0007669"/>
    <property type="project" value="TreeGrafter"/>
</dbReference>
<dbReference type="PANTHER" id="PTHR32086:SF0">
    <property type="entry name" value="FANCONI ANEMIA GROUP D2 PROTEIN"/>
    <property type="match status" value="1"/>
</dbReference>
<evidence type="ECO:0000256" key="4">
    <source>
        <dbReference type="ARBA" id="ARBA00023242"/>
    </source>
</evidence>
<dbReference type="GO" id="GO:0007129">
    <property type="term" value="P:homologous chromosome pairing at meiosis"/>
    <property type="evidence" value="ECO:0007669"/>
    <property type="project" value="TreeGrafter"/>
</dbReference>
<dbReference type="GeneID" id="117679265"/>
<evidence type="ECO:0000256" key="2">
    <source>
        <dbReference type="ARBA" id="ARBA00022499"/>
    </source>
</evidence>
<protein>
    <submittedName>
        <fullName evidence="8">Fanconi anemia group D2 protein isoform X1</fullName>
    </submittedName>
</protein>
<dbReference type="RefSeq" id="XP_034296945.1">
    <property type="nucleotide sequence ID" value="XM_034441054.2"/>
</dbReference>
<keyword evidence="7" id="KW-1185">Reference proteome</keyword>
<dbReference type="PANTHER" id="PTHR32086">
    <property type="entry name" value="FANCONI ANEMIA GROUP D2 PROTEIN"/>
    <property type="match status" value="1"/>
</dbReference>
<evidence type="ECO:0000256" key="3">
    <source>
        <dbReference type="ARBA" id="ARBA00022843"/>
    </source>
</evidence>
<evidence type="ECO:0000256" key="6">
    <source>
        <dbReference type="SAM" id="MobiDB-lite"/>
    </source>
</evidence>
<dbReference type="Proteomes" id="UP001652622">
    <property type="component" value="Unplaced"/>
</dbReference>
<reference evidence="8" key="1">
    <citation type="submission" date="2025-08" db="UniProtKB">
        <authorList>
            <consortium name="RefSeq"/>
        </authorList>
    </citation>
    <scope>IDENTIFICATION</scope>
    <source>
        <tissue evidence="8">Blood</tissue>
    </source>
</reference>
<organism evidence="7 8">
    <name type="scientific">Pantherophis guttatus</name>
    <name type="common">Corn snake</name>
    <name type="synonym">Elaphe guttata</name>
    <dbReference type="NCBI Taxonomy" id="94885"/>
    <lineage>
        <taxon>Eukaryota</taxon>
        <taxon>Metazoa</taxon>
        <taxon>Chordata</taxon>
        <taxon>Craniata</taxon>
        <taxon>Vertebrata</taxon>
        <taxon>Euteleostomi</taxon>
        <taxon>Lepidosauria</taxon>
        <taxon>Squamata</taxon>
        <taxon>Bifurcata</taxon>
        <taxon>Unidentata</taxon>
        <taxon>Episquamata</taxon>
        <taxon>Toxicofera</taxon>
        <taxon>Serpentes</taxon>
        <taxon>Colubroidea</taxon>
        <taxon>Colubridae</taxon>
        <taxon>Colubrinae</taxon>
        <taxon>Pantherophis</taxon>
    </lineage>
</organism>
<name>A0A6P9E0V1_PANGU</name>
<evidence type="ECO:0000256" key="5">
    <source>
        <dbReference type="ARBA" id="ARBA00093456"/>
    </source>
</evidence>
<feature type="region of interest" description="Disordered" evidence="6">
    <location>
        <begin position="1426"/>
        <end position="1469"/>
    </location>
</feature>
<dbReference type="GO" id="GO:0005634">
    <property type="term" value="C:nucleus"/>
    <property type="evidence" value="ECO:0007669"/>
    <property type="project" value="UniProtKB-SubCell"/>
</dbReference>
<dbReference type="GO" id="GO:0031573">
    <property type="term" value="P:mitotic intra-S DNA damage checkpoint signaling"/>
    <property type="evidence" value="ECO:0007669"/>
    <property type="project" value="TreeGrafter"/>
</dbReference>
<dbReference type="CTD" id="2177"/>
<feature type="compositionally biased region" description="Basic and acidic residues" evidence="6">
    <location>
        <begin position="1437"/>
        <end position="1448"/>
    </location>
</feature>
<proteinExistence type="inferred from homology"/>
<sequence length="1469" mass="165792">MAESLNKHYDSNNLLYRGTSTPVMASKRKLFKPHVYSENLIEELPKAKRPRTSGKKKSVLQDDDIENNNVFGHFLKNAGITLKAGEKQNEIAVDGAIFQKKLIQALRKHPSYPQIVAEFISGLDSHIENRDQFRNCLLPCIPAQNQETNDAVHSYCESLIKLLLGIEILQPAVIKLLFEKLPEFFQESVGSDGLNLPRLIVNQLKWLDRIVDNKDLVSMIMQMVYVSPPLIQHDIITSLPEILEDSQHSEIAKQLSSLLKENIGLTVPVLDALSCLNLDMELLSEIRQSVMISVSAVKVEDLPVIVKFILHSMKATEATEIISDLRKKLNLDSCAALPSIQASQSKLSSQAQSSLSASQMSINKDSFKLLFEVLKSALKFQKCVLEGWIKAIENIPSASDHKVLDMIMLLIIYATSTKNKKQIERLLKSKIQSGCLREQLLQNAFRYHSLVMRDLFPAILSVAESFVNSADPCVVSFGSCMYKQAFTAFDSYCQQEIVGALVTHVCGGNKVEVDVSLDTLTDLVSIHTSSVVPFVVFLKSILDYMDNLGPQQIRKLFHILSMLAFSQGHKNNHIQDDMHMVIRKQLSSTISKYKRIGIIGAVTMVGSMAAKRSKENGKLLEREQLSKEQHRQITTLLELVFSCCGQVPHALALYYDELANLIQKGNLDLQILAWIKDYVVQDFESDFVTDLLQIEDSTFPFPVKALYGLEDGESQGGIAINLLPLLSQSFSMNLEETAVESKDKRLASPECLSPFFRMLRLCMSELNKGSMEDIDALLVCPLYLTSLEVAEKIESLSKEEREFLCSLLFHAVNWFREVVNAFCREEDPNIKGKVLTRLQNITELQRTLEKCLAASPGYVPPLANFDSETLEAAPVLNTISVIKKKNKGQKRLKSDSSKNSFGDNSQVDENLEIIQADAETSQQEKSSSPEKDPGTPLIQLQNYSAYFRELDLEVFTILHCGLLTKSVLDSEMHTKTREVVQLEPTELLFLLEDLYRKMEHMLIPAPARRPPFLKGKGNKNAGFSHLCQSTSQEVIEYAAELLKPLCNHIENMHNYFQTLITENHGVIDGPGVNIQEHQLMSSCYQRLLQIFHFLFAWNGFSQHENHGLLKASLHILACRLKPGDRELPLEDLLSHSFQYLLNFQQSIPNIFCALSLTQLLLVIAEKSVANPKSKEIGSITKGFLCQSWMQPSGTRQKGPQFNDALHALLTIYMEYTHDILKEIEDISSTGVPELIRSSKDGYSSTYPTLTRQTFPIFFRVMMTKLETSIRSLSAGKSSDSTEIQLEKLLHWNLAVRDFHILVNLVKVFDSRPVLSVCLKYGRLFIETFLKSGMPLLDYSFKKHREDVQSLLKTLQLSTRQLHHICGYSKIHQDTGLTSHVPLLKKSLELFVYRVKAMLALNHCQEAFWVGILKNRDLQGEEILSQASQVTEAEETEMPTHSRTDRGEEKEDSETEDTVDTNDSDEDSSD</sequence>
<comment type="similarity">
    <text evidence="5">Belongs to the Fanconi anemia protein FANCD2 family.</text>
</comment>
<gene>
    <name evidence="8" type="primary">FANCD2</name>
</gene>
<accession>A0A6P9E0V1</accession>
<feature type="region of interest" description="Disordered" evidence="6">
    <location>
        <begin position="918"/>
        <end position="937"/>
    </location>
</feature>
<dbReference type="CDD" id="cd11721">
    <property type="entry name" value="FANCD2"/>
    <property type="match status" value="1"/>
</dbReference>
<dbReference type="InParanoid" id="A0A6P9E0V1"/>
<dbReference type="GO" id="GO:0036297">
    <property type="term" value="P:interstrand cross-link repair"/>
    <property type="evidence" value="ECO:0007669"/>
    <property type="project" value="TreeGrafter"/>
</dbReference>
<evidence type="ECO:0000313" key="7">
    <source>
        <dbReference type="Proteomes" id="UP001652622"/>
    </source>
</evidence>
<keyword evidence="4" id="KW-0539">Nucleus</keyword>
<dbReference type="Pfam" id="PF14631">
    <property type="entry name" value="FancD2"/>
    <property type="match status" value="1"/>
</dbReference>
<keyword evidence="2" id="KW-1017">Isopeptide bond</keyword>
<dbReference type="KEGG" id="pgut:117679265"/>
<dbReference type="GO" id="GO:0070182">
    <property type="term" value="F:DNA polymerase binding"/>
    <property type="evidence" value="ECO:0007669"/>
    <property type="project" value="TreeGrafter"/>
</dbReference>
<evidence type="ECO:0000313" key="8">
    <source>
        <dbReference type="RefSeq" id="XP_034296945.1"/>
    </source>
</evidence>
<feature type="compositionally biased region" description="Acidic residues" evidence="6">
    <location>
        <begin position="1449"/>
        <end position="1469"/>
    </location>
</feature>
<keyword evidence="3" id="KW-0832">Ubl conjugation</keyword>
<dbReference type="OMA" id="QCIRGNT"/>
<comment type="subcellular location">
    <subcellularLocation>
        <location evidence="1">Nucleus</location>
    </subcellularLocation>
</comment>
<dbReference type="GO" id="GO:1990918">
    <property type="term" value="P:double-strand break repair involved in meiotic recombination"/>
    <property type="evidence" value="ECO:0007669"/>
    <property type="project" value="TreeGrafter"/>
</dbReference>